<evidence type="ECO:0000256" key="3">
    <source>
        <dbReference type="SAM" id="Phobius"/>
    </source>
</evidence>
<dbReference type="Gene3D" id="3.20.20.370">
    <property type="entry name" value="Glycoside hydrolase/deacetylase"/>
    <property type="match status" value="1"/>
</dbReference>
<comment type="caution">
    <text evidence="5">The sequence shown here is derived from an EMBL/GenBank/DDBJ whole genome shotgun (WGS) entry which is preliminary data.</text>
</comment>
<keyword evidence="6" id="KW-1185">Reference proteome</keyword>
<dbReference type="EMBL" id="WBMS02000006">
    <property type="protein sequence ID" value="MWA00737.1"/>
    <property type="molecule type" value="Genomic_DNA"/>
</dbReference>
<dbReference type="InterPro" id="IPR002509">
    <property type="entry name" value="NODB_dom"/>
</dbReference>
<accession>A0A6I4M9F1</accession>
<evidence type="ECO:0000313" key="6">
    <source>
        <dbReference type="Proteomes" id="UP000462055"/>
    </source>
</evidence>
<dbReference type="PANTHER" id="PTHR34216">
    <property type="match status" value="1"/>
</dbReference>
<dbReference type="InterPro" id="IPR011330">
    <property type="entry name" value="Glyco_hydro/deAcase_b/a-brl"/>
</dbReference>
<dbReference type="Pfam" id="PF01522">
    <property type="entry name" value="Polysacc_deac_1"/>
    <property type="match status" value="1"/>
</dbReference>
<keyword evidence="3" id="KW-0472">Membrane</keyword>
<evidence type="ECO:0000256" key="2">
    <source>
        <dbReference type="ARBA" id="ARBA00022729"/>
    </source>
</evidence>
<dbReference type="PANTHER" id="PTHR34216:SF3">
    <property type="entry name" value="POLY-BETA-1,6-N-ACETYL-D-GLUCOSAMINE N-DEACETYLASE"/>
    <property type="match status" value="1"/>
</dbReference>
<dbReference type="SUPFAM" id="SSF88713">
    <property type="entry name" value="Glycoside hydrolase/deacetylase"/>
    <property type="match status" value="1"/>
</dbReference>
<reference evidence="5" key="1">
    <citation type="submission" date="2019-12" db="EMBL/GenBank/DDBJ databases">
        <title>Actinomadura physcomitrii sp. nov., a novel actinomycete isolated from moss [Physcomitrium sphaericum (Ludw) Fuernr].</title>
        <authorList>
            <person name="Zhuang X."/>
        </authorList>
    </citation>
    <scope>NUCLEOTIDE SEQUENCE [LARGE SCALE GENOMIC DNA]</scope>
    <source>
        <strain evidence="5">LD22</strain>
    </source>
</reference>
<sequence length="513" mass="55407">MADREEPAPWERPPPGRSTRAFRAFTGLVFLCALALALTTWVTLSRPFDPGQQAAPAVRLDPAAARTAAALPRYPGSVLVLTYHGVSDTDHSGSTLTRRLFGEHMAALAAAGYRTVRLRDVEDLLAHRPVRLPPRALLITFDDGQLTDWTAADPVLRAHGFTAVGFLTTGKIVEPGTPSYYLSTRQVRDLAATGRWEFGSHGDDLHDLARVPGDVAPPMPNLLRLRGRTETLGHWRARIRSDLNRSQRFFRKTLGRRATAFSYPFGAPGETGNDPRIAAELPVLIRHAGFSEAFAGENVPTDHVDALTAGSPRWTLGRIGVRSTTSVADLLEMIRAAVPTAPPRDLAALPWTGDLATCRRRASDLRVTSDVYGTCLLTGVNTSQWTDYRVSTSVTGIDPRTSAVIAVRDGAGAGHRGRVEVVVGAASVLVRQQIGEAAPVVLGRTRLAAREGARSVRIEVRGDRITVAVAGGAPLRAAIDPRLNEGGLTFEIAARGRRTLVFRDPALTPLQER</sequence>
<feature type="domain" description="NodB homology" evidence="4">
    <location>
        <begin position="135"/>
        <end position="443"/>
    </location>
</feature>
<evidence type="ECO:0000256" key="1">
    <source>
        <dbReference type="ARBA" id="ARBA00004613"/>
    </source>
</evidence>
<dbReference type="RefSeq" id="WP_151593258.1">
    <property type="nucleotide sequence ID" value="NZ_WBMS02000006.1"/>
</dbReference>
<evidence type="ECO:0000259" key="4">
    <source>
        <dbReference type="PROSITE" id="PS51677"/>
    </source>
</evidence>
<name>A0A6I4M9F1_9ACTN</name>
<dbReference type="GO" id="GO:0005576">
    <property type="term" value="C:extracellular region"/>
    <property type="evidence" value="ECO:0007669"/>
    <property type="project" value="UniProtKB-SubCell"/>
</dbReference>
<dbReference type="GO" id="GO:0016810">
    <property type="term" value="F:hydrolase activity, acting on carbon-nitrogen (but not peptide) bonds"/>
    <property type="evidence" value="ECO:0007669"/>
    <property type="project" value="InterPro"/>
</dbReference>
<dbReference type="CDD" id="cd10918">
    <property type="entry name" value="CE4_NodB_like_5s_6s"/>
    <property type="match status" value="1"/>
</dbReference>
<feature type="transmembrane region" description="Helical" evidence="3">
    <location>
        <begin position="21"/>
        <end position="44"/>
    </location>
</feature>
<keyword evidence="2" id="KW-0732">Signal</keyword>
<keyword evidence="3" id="KW-0812">Transmembrane</keyword>
<keyword evidence="3" id="KW-1133">Transmembrane helix</keyword>
<gene>
    <name evidence="5" type="ORF">F8568_010175</name>
</gene>
<dbReference type="GO" id="GO:0005975">
    <property type="term" value="P:carbohydrate metabolic process"/>
    <property type="evidence" value="ECO:0007669"/>
    <property type="project" value="InterPro"/>
</dbReference>
<comment type="subcellular location">
    <subcellularLocation>
        <location evidence="1">Secreted</location>
    </subcellularLocation>
</comment>
<dbReference type="AlphaFoldDB" id="A0A6I4M9F1"/>
<evidence type="ECO:0000313" key="5">
    <source>
        <dbReference type="EMBL" id="MWA00737.1"/>
    </source>
</evidence>
<proteinExistence type="predicted"/>
<dbReference type="Proteomes" id="UP000462055">
    <property type="component" value="Unassembled WGS sequence"/>
</dbReference>
<dbReference type="PROSITE" id="PS51677">
    <property type="entry name" value="NODB"/>
    <property type="match status" value="1"/>
</dbReference>
<protein>
    <submittedName>
        <fullName evidence="5">Polysaccharide deacetylase family protein</fullName>
    </submittedName>
</protein>
<organism evidence="5 6">
    <name type="scientific">Actinomadura physcomitrii</name>
    <dbReference type="NCBI Taxonomy" id="2650748"/>
    <lineage>
        <taxon>Bacteria</taxon>
        <taxon>Bacillati</taxon>
        <taxon>Actinomycetota</taxon>
        <taxon>Actinomycetes</taxon>
        <taxon>Streptosporangiales</taxon>
        <taxon>Thermomonosporaceae</taxon>
        <taxon>Actinomadura</taxon>
    </lineage>
</organism>
<dbReference type="InterPro" id="IPR051398">
    <property type="entry name" value="Polysacch_Deacetylase"/>
</dbReference>